<evidence type="ECO:0000313" key="16">
    <source>
        <dbReference type="EMBL" id="EST11891.1"/>
    </source>
</evidence>
<keyword evidence="2" id="KW-0813">Transport</keyword>
<evidence type="ECO:0000313" key="17">
    <source>
        <dbReference type="Proteomes" id="UP000018296"/>
    </source>
</evidence>
<organism evidence="16 17">
    <name type="scientific">Sporolactobacillus laevolacticus DSM 442</name>
    <dbReference type="NCBI Taxonomy" id="1395513"/>
    <lineage>
        <taxon>Bacteria</taxon>
        <taxon>Bacillati</taxon>
        <taxon>Bacillota</taxon>
        <taxon>Bacilli</taxon>
        <taxon>Bacillales</taxon>
        <taxon>Sporolactobacillaceae</taxon>
        <taxon>Sporolactobacillus</taxon>
    </lineage>
</organism>
<dbReference type="Pfam" id="PF00358">
    <property type="entry name" value="PTS_EIIA_1"/>
    <property type="match status" value="1"/>
</dbReference>
<feature type="transmembrane region" description="Helical" evidence="12">
    <location>
        <begin position="115"/>
        <end position="136"/>
    </location>
</feature>
<evidence type="ECO:0000256" key="7">
    <source>
        <dbReference type="ARBA" id="ARBA00022692"/>
    </source>
</evidence>
<dbReference type="PROSITE" id="PS00371">
    <property type="entry name" value="PTS_EIIA_TYPE_1_HIS"/>
    <property type="match status" value="1"/>
</dbReference>
<feature type="domain" description="PTS EIIC type-1" evidence="15">
    <location>
        <begin position="123"/>
        <end position="479"/>
    </location>
</feature>
<dbReference type="Gene3D" id="2.70.70.10">
    <property type="entry name" value="Glucose Permease (Domain IIA)"/>
    <property type="match status" value="1"/>
</dbReference>
<feature type="domain" description="PTS EIIB type-1" evidence="14">
    <location>
        <begin position="8"/>
        <end position="91"/>
    </location>
</feature>
<dbReference type="GO" id="GO:0008982">
    <property type="term" value="F:protein-N(PI)-phosphohistidine-sugar phosphotransferase activity"/>
    <property type="evidence" value="ECO:0007669"/>
    <property type="project" value="InterPro"/>
</dbReference>
<evidence type="ECO:0000256" key="3">
    <source>
        <dbReference type="ARBA" id="ARBA00022475"/>
    </source>
</evidence>
<dbReference type="Gene3D" id="3.30.1360.60">
    <property type="entry name" value="Glucose permease domain IIB"/>
    <property type="match status" value="1"/>
</dbReference>
<evidence type="ECO:0000259" key="15">
    <source>
        <dbReference type="PROSITE" id="PS51103"/>
    </source>
</evidence>
<evidence type="ECO:0000256" key="2">
    <source>
        <dbReference type="ARBA" id="ARBA00022448"/>
    </source>
</evidence>
<keyword evidence="10 12" id="KW-0472">Membrane</keyword>
<feature type="transmembrane region" description="Helical" evidence="12">
    <location>
        <begin position="298"/>
        <end position="320"/>
    </location>
</feature>
<evidence type="ECO:0000256" key="1">
    <source>
        <dbReference type="ARBA" id="ARBA00004651"/>
    </source>
</evidence>
<proteinExistence type="predicted"/>
<dbReference type="InterPro" id="IPR013013">
    <property type="entry name" value="PTS_EIIC_1"/>
</dbReference>
<dbReference type="eggNOG" id="COG2190">
    <property type="taxonomic scope" value="Bacteria"/>
</dbReference>
<dbReference type="Pfam" id="PF02378">
    <property type="entry name" value="PTS_EIIC"/>
    <property type="match status" value="1"/>
</dbReference>
<keyword evidence="9 12" id="KW-1133">Transmembrane helix</keyword>
<keyword evidence="3" id="KW-1003">Cell membrane</keyword>
<gene>
    <name evidence="16" type="ORF">P343_09585</name>
</gene>
<evidence type="ECO:0000259" key="13">
    <source>
        <dbReference type="PROSITE" id="PS51093"/>
    </source>
</evidence>
<keyword evidence="8" id="KW-0418">Kinase</keyword>
<dbReference type="PROSITE" id="PS51098">
    <property type="entry name" value="PTS_EIIB_TYPE_1"/>
    <property type="match status" value="1"/>
</dbReference>
<keyword evidence="7 12" id="KW-0812">Transmembrane</keyword>
<keyword evidence="6" id="KW-0598">Phosphotransferase system</keyword>
<dbReference type="NCBIfam" id="TIGR00830">
    <property type="entry name" value="PTBA"/>
    <property type="match status" value="1"/>
</dbReference>
<feature type="transmembrane region" description="Helical" evidence="12">
    <location>
        <begin position="221"/>
        <end position="244"/>
    </location>
</feature>
<dbReference type="SUPFAM" id="SSF55604">
    <property type="entry name" value="Glucose permease domain IIB"/>
    <property type="match status" value="1"/>
</dbReference>
<dbReference type="FunFam" id="2.70.70.10:FF:000001">
    <property type="entry name" value="PTS system glucose-specific IIA component"/>
    <property type="match status" value="1"/>
</dbReference>
<dbReference type="Pfam" id="PF00367">
    <property type="entry name" value="PTS_EIIB"/>
    <property type="match status" value="1"/>
</dbReference>
<dbReference type="GO" id="GO:0015771">
    <property type="term" value="P:trehalose transport"/>
    <property type="evidence" value="ECO:0007669"/>
    <property type="project" value="TreeGrafter"/>
</dbReference>
<dbReference type="InterPro" id="IPR036878">
    <property type="entry name" value="Glu_permease_IIB"/>
</dbReference>
<feature type="transmembrane region" description="Helical" evidence="12">
    <location>
        <begin position="400"/>
        <end position="419"/>
    </location>
</feature>
<dbReference type="PROSITE" id="PS01035">
    <property type="entry name" value="PTS_EIIB_TYPE_1_CYS"/>
    <property type="match status" value="1"/>
</dbReference>
<evidence type="ECO:0000256" key="11">
    <source>
        <dbReference type="PROSITE-ProRule" id="PRU00421"/>
    </source>
</evidence>
<evidence type="ECO:0000256" key="12">
    <source>
        <dbReference type="SAM" id="Phobius"/>
    </source>
</evidence>
<dbReference type="PANTHER" id="PTHR30175:SF7">
    <property type="entry name" value="NEGATIVE REGULATOR OF SACY ACTIVITY"/>
    <property type="match status" value="1"/>
</dbReference>
<dbReference type="PROSITE" id="PS51093">
    <property type="entry name" value="PTS_EIIA_TYPE_1"/>
    <property type="match status" value="1"/>
</dbReference>
<name>V6IYQ7_9BACL</name>
<dbReference type="EMBL" id="AWTC01000008">
    <property type="protein sequence ID" value="EST11891.1"/>
    <property type="molecule type" value="Genomic_DNA"/>
</dbReference>
<dbReference type="AlphaFoldDB" id="V6IYQ7"/>
<feature type="active site" description="Phosphocysteine intermediate; for EIIB activity" evidence="11">
    <location>
        <position position="30"/>
    </location>
</feature>
<dbReference type="InterPro" id="IPR001127">
    <property type="entry name" value="PTS_EIIA_1_perm"/>
</dbReference>
<comment type="subcellular location">
    <subcellularLocation>
        <location evidence="1">Cell membrane</location>
        <topology evidence="1">Multi-pass membrane protein</topology>
    </subcellularLocation>
</comment>
<evidence type="ECO:0000256" key="8">
    <source>
        <dbReference type="ARBA" id="ARBA00022777"/>
    </source>
</evidence>
<evidence type="ECO:0000256" key="9">
    <source>
        <dbReference type="ARBA" id="ARBA00022989"/>
    </source>
</evidence>
<dbReference type="RefSeq" id="WP_023510175.1">
    <property type="nucleotide sequence ID" value="NZ_AWTC01000008.1"/>
</dbReference>
<dbReference type="InterPro" id="IPR003352">
    <property type="entry name" value="PTS_EIIC"/>
</dbReference>
<feature type="transmembrane region" description="Helical" evidence="12">
    <location>
        <begin position="188"/>
        <end position="209"/>
    </location>
</feature>
<dbReference type="InterPro" id="IPR001996">
    <property type="entry name" value="PTS_IIB_1"/>
</dbReference>
<dbReference type="eggNOG" id="COG1264">
    <property type="taxonomic scope" value="Bacteria"/>
</dbReference>
<evidence type="ECO:0000256" key="4">
    <source>
        <dbReference type="ARBA" id="ARBA00022597"/>
    </source>
</evidence>
<feature type="domain" description="PTS EIIA type-1" evidence="13">
    <location>
        <begin position="509"/>
        <end position="613"/>
    </location>
</feature>
<feature type="transmembrane region" description="Helical" evidence="12">
    <location>
        <begin position="156"/>
        <end position="176"/>
    </location>
</feature>
<evidence type="ECO:0000256" key="5">
    <source>
        <dbReference type="ARBA" id="ARBA00022679"/>
    </source>
</evidence>
<protein>
    <submittedName>
        <fullName evidence="16">PTS sucrose transporter subunit IIABC</fullName>
    </submittedName>
</protein>
<keyword evidence="5" id="KW-0808">Transferase</keyword>
<dbReference type="GO" id="GO:0016301">
    <property type="term" value="F:kinase activity"/>
    <property type="evidence" value="ECO:0007669"/>
    <property type="project" value="UniProtKB-KW"/>
</dbReference>
<dbReference type="PATRIC" id="fig|1395513.3.peg.1933"/>
<dbReference type="PROSITE" id="PS51103">
    <property type="entry name" value="PTS_EIIC_TYPE_1"/>
    <property type="match status" value="1"/>
</dbReference>
<feature type="transmembrane region" description="Helical" evidence="12">
    <location>
        <begin position="371"/>
        <end position="393"/>
    </location>
</feature>
<dbReference type="GO" id="GO:0090589">
    <property type="term" value="F:protein-phosphocysteine-trehalose phosphotransferase system transporter activity"/>
    <property type="evidence" value="ECO:0007669"/>
    <property type="project" value="TreeGrafter"/>
</dbReference>
<dbReference type="Proteomes" id="UP000018296">
    <property type="component" value="Unassembled WGS sequence"/>
</dbReference>
<keyword evidence="4" id="KW-0762">Sugar transport</keyword>
<dbReference type="GO" id="GO:0009401">
    <property type="term" value="P:phosphoenolpyruvate-dependent sugar phosphotransferase system"/>
    <property type="evidence" value="ECO:0007669"/>
    <property type="project" value="UniProtKB-KW"/>
</dbReference>
<dbReference type="OrthoDB" id="9769191at2"/>
<feature type="transmembrane region" description="Helical" evidence="12">
    <location>
        <begin position="265"/>
        <end position="286"/>
    </location>
</feature>
<dbReference type="FunFam" id="3.30.1360.60:FF:000001">
    <property type="entry name" value="PTS system glucose-specific IIBC component PtsG"/>
    <property type="match status" value="1"/>
</dbReference>
<dbReference type="SUPFAM" id="SSF51261">
    <property type="entry name" value="Duplicated hybrid motif"/>
    <property type="match status" value="1"/>
</dbReference>
<dbReference type="STRING" id="1395513.P343_09585"/>
<dbReference type="InterPro" id="IPR018113">
    <property type="entry name" value="PTrfase_EIIB_Cys"/>
</dbReference>
<dbReference type="eggNOG" id="COG1263">
    <property type="taxonomic scope" value="Bacteria"/>
</dbReference>
<dbReference type="PANTHER" id="PTHR30175">
    <property type="entry name" value="PHOSPHOTRANSFERASE SYSTEM TRANSPORT PROTEIN"/>
    <property type="match status" value="1"/>
</dbReference>
<sequence>MAKDNQNFEAVAKQIVALVGDDNIISATHCQTRLRFVVKDREKIDDKKLENVNLVKGVFFNGGQYQVIIGTGLVHEVYKEIEKIGIKSVSKEEQKAFIKENETGLKKVMRILSEIFIPIVPVIAATGLFLGVKGALFNANVLALFGAKSSDIPLALQQVISVLTDTAFAFLPALIVWSTFRVFRGTPVIGIVIGLMMVSPILPNAYAVADPNSGVHALKAFGVIPIVGCQGSVLSAIVAGIIGAKLEHFFRKIMPNVLEQIFTPFMTMLSTFLIIILGVGPVLHWIELGMVGGIKDLINFPLGIGGFIIGASYPLMVLIGIHHTLIMIETSLLANTGFNALITLCAMYGFANMGSCLAFILRAKSEKAKSTAIGAMMSQSFGVSEPVLFGILIRYNLRPLIMVLLSSGFGAALLSILHIRSNSYGLAVIPSYLMYIYSGHQLIFYALISVISFVLCFVLTSVFAIPKEILKKDENDAEEILVKKQETVEDENLSFPVSGKVVALTDVVDPVFSSGMMGNGIAVIPTEGKIFSPADGTLSVVANTGHAYGLETEKGAEVLLHIGIDTVSLEGKGFSTKVTAGQTVKKGDLLGTFDIEAIKGAGLDPTVMILVTNSQEFSDVVATDTTDAKVGELALFVEKEKKEYKEIDGTVLN</sequence>
<dbReference type="InterPro" id="IPR011055">
    <property type="entry name" value="Dup_hybrid_motif"/>
</dbReference>
<accession>V6IYQ7</accession>
<reference evidence="16 17" key="1">
    <citation type="journal article" date="2013" name="Genome Announc.">
        <title>Genome Sequence of Sporolactobacillus laevolacticus DSM442, an Efficient Polymer-Grade D-Lactate Producer from Agricultural Waste Cottonseed as a Nitrogen Source.</title>
        <authorList>
            <person name="Wang H."/>
            <person name="Wang L."/>
            <person name="Ju J."/>
            <person name="Yu B."/>
            <person name="Ma Y."/>
        </authorList>
    </citation>
    <scope>NUCLEOTIDE SEQUENCE [LARGE SCALE GENOMIC DNA]</scope>
    <source>
        <strain evidence="16 17">DSM 442</strain>
    </source>
</reference>
<comment type="caution">
    <text evidence="16">The sequence shown here is derived from an EMBL/GenBank/DDBJ whole genome shotgun (WGS) entry which is preliminary data.</text>
</comment>
<evidence type="ECO:0000256" key="10">
    <source>
        <dbReference type="ARBA" id="ARBA00023136"/>
    </source>
</evidence>
<keyword evidence="17" id="KW-1185">Reference proteome</keyword>
<feature type="transmembrane region" description="Helical" evidence="12">
    <location>
        <begin position="442"/>
        <end position="465"/>
    </location>
</feature>
<evidence type="ECO:0000259" key="14">
    <source>
        <dbReference type="PROSITE" id="PS51098"/>
    </source>
</evidence>
<dbReference type="CDD" id="cd00212">
    <property type="entry name" value="PTS_IIB_glc"/>
    <property type="match status" value="1"/>
</dbReference>
<dbReference type="InterPro" id="IPR050558">
    <property type="entry name" value="PTS_Sugar-Specific_Components"/>
</dbReference>
<feature type="transmembrane region" description="Helical" evidence="12">
    <location>
        <begin position="332"/>
        <end position="351"/>
    </location>
</feature>
<evidence type="ECO:0000256" key="6">
    <source>
        <dbReference type="ARBA" id="ARBA00022683"/>
    </source>
</evidence>
<dbReference type="NCBIfam" id="TIGR00826">
    <property type="entry name" value="EIIB_glc"/>
    <property type="match status" value="1"/>
</dbReference>
<dbReference type="GO" id="GO:0005886">
    <property type="term" value="C:plasma membrane"/>
    <property type="evidence" value="ECO:0007669"/>
    <property type="project" value="UniProtKB-SubCell"/>
</dbReference>